<dbReference type="InterPro" id="IPR036249">
    <property type="entry name" value="Thioredoxin-like_sf"/>
</dbReference>
<dbReference type="GO" id="GO:0005737">
    <property type="term" value="C:cytoplasm"/>
    <property type="evidence" value="ECO:0007669"/>
    <property type="project" value="TreeGrafter"/>
</dbReference>
<comment type="caution">
    <text evidence="2">The sequence shown here is derived from an EMBL/GenBank/DDBJ whole genome shotgun (WGS) entry which is preliminary data.</text>
</comment>
<dbReference type="SUPFAM" id="SSF47616">
    <property type="entry name" value="GST C-terminal domain-like"/>
    <property type="match status" value="1"/>
</dbReference>
<keyword evidence="2" id="KW-0808">Transferase</keyword>
<dbReference type="Proteomes" id="UP000184267">
    <property type="component" value="Unassembled WGS sequence"/>
</dbReference>
<dbReference type="PANTHER" id="PTHR43968">
    <property type="match status" value="1"/>
</dbReference>
<dbReference type="InterPro" id="IPR036282">
    <property type="entry name" value="Glutathione-S-Trfase_C_sf"/>
</dbReference>
<keyword evidence="3" id="KW-1185">Reference proteome</keyword>
<dbReference type="SFLD" id="SFLDS00019">
    <property type="entry name" value="Glutathione_Transferase_(cytos"/>
    <property type="match status" value="1"/>
</dbReference>
<dbReference type="SUPFAM" id="SSF52833">
    <property type="entry name" value="Thioredoxin-like"/>
    <property type="match status" value="2"/>
</dbReference>
<dbReference type="InterPro" id="IPR050983">
    <property type="entry name" value="GST_Omega/HSP26"/>
</dbReference>
<sequence length="342" mass="37955">MSSTKQITLYTATFSPYAQRVRIALEEAGAKYTTYDVDILRNMPDWFPLVNPLGRIPAMTFGGPEVPPDRPSPDSDKIAESLAMLEFIADLLPEAKLLPTDPVLRARARTFMALYENYVNGQFRDVWFFGTPADPLLQALEMLQGALPPAGGFAVGEWSIADAAVIPFLARMFPYLEAGLGLYSKEDGEKMRAAMASERFARIRQYVRDCRARPSFANTWAGDVHVALEEANVKYAIWEFEARGPGSKPEWYYQINPLGKIPALAFGGPEVPPDQPSPESAKLVESMAILEFLADIFPDAPLLPTDPLLRAKARTFIEIYCNYVSDEFRGAFFLGKPVAGVL</sequence>
<name>A0A1M2VG90_TRAPU</name>
<dbReference type="Gene3D" id="1.20.1050.10">
    <property type="match status" value="1"/>
</dbReference>
<gene>
    <name evidence="2" type="ORF">TRAPUB_2514</name>
</gene>
<dbReference type="PANTHER" id="PTHR43968:SF6">
    <property type="entry name" value="GLUTATHIONE S-TRANSFERASE OMEGA"/>
    <property type="match status" value="1"/>
</dbReference>
<dbReference type="EMBL" id="MNAD01001288">
    <property type="protein sequence ID" value="OJT06624.1"/>
    <property type="molecule type" value="Genomic_DNA"/>
</dbReference>
<dbReference type="SFLD" id="SFLDG00358">
    <property type="entry name" value="Main_(cytGST)"/>
    <property type="match status" value="1"/>
</dbReference>
<feature type="domain" description="GST N-terminal" evidence="1">
    <location>
        <begin position="5"/>
        <end position="96"/>
    </location>
</feature>
<protein>
    <submittedName>
        <fullName evidence="2">Glutathione S-transferase omega-2</fullName>
    </submittedName>
</protein>
<dbReference type="AlphaFoldDB" id="A0A1M2VG90"/>
<organism evidence="2 3">
    <name type="scientific">Trametes pubescens</name>
    <name type="common">White-rot fungus</name>
    <dbReference type="NCBI Taxonomy" id="154538"/>
    <lineage>
        <taxon>Eukaryota</taxon>
        <taxon>Fungi</taxon>
        <taxon>Dikarya</taxon>
        <taxon>Basidiomycota</taxon>
        <taxon>Agaricomycotina</taxon>
        <taxon>Agaricomycetes</taxon>
        <taxon>Polyporales</taxon>
        <taxon>Polyporaceae</taxon>
        <taxon>Trametes</taxon>
    </lineage>
</organism>
<dbReference type="PROSITE" id="PS50404">
    <property type="entry name" value="GST_NTER"/>
    <property type="match status" value="2"/>
</dbReference>
<feature type="domain" description="GST N-terminal" evidence="1">
    <location>
        <begin position="224"/>
        <end position="301"/>
    </location>
</feature>
<proteinExistence type="predicted"/>
<reference evidence="2 3" key="1">
    <citation type="submission" date="2016-10" db="EMBL/GenBank/DDBJ databases">
        <title>Genome sequence of the basidiomycete white-rot fungus Trametes pubescens.</title>
        <authorList>
            <person name="Makela M.R."/>
            <person name="Granchi Z."/>
            <person name="Peng M."/>
            <person name="De Vries R.P."/>
            <person name="Grigoriev I."/>
            <person name="Riley R."/>
            <person name="Hilden K."/>
        </authorList>
    </citation>
    <scope>NUCLEOTIDE SEQUENCE [LARGE SCALE GENOMIC DNA]</scope>
    <source>
        <strain evidence="2 3">FBCC735</strain>
    </source>
</reference>
<dbReference type="Pfam" id="PF13409">
    <property type="entry name" value="GST_N_2"/>
    <property type="match status" value="2"/>
</dbReference>
<dbReference type="InterPro" id="IPR040079">
    <property type="entry name" value="Glutathione_S-Trfase"/>
</dbReference>
<dbReference type="OrthoDB" id="202840at2759"/>
<dbReference type="CDD" id="cd00570">
    <property type="entry name" value="GST_N_family"/>
    <property type="match status" value="1"/>
</dbReference>
<dbReference type="InterPro" id="IPR004045">
    <property type="entry name" value="Glutathione_S-Trfase_N"/>
</dbReference>
<dbReference type="Gene3D" id="3.40.30.10">
    <property type="entry name" value="Glutaredoxin"/>
    <property type="match status" value="2"/>
</dbReference>
<evidence type="ECO:0000313" key="3">
    <source>
        <dbReference type="Proteomes" id="UP000184267"/>
    </source>
</evidence>
<evidence type="ECO:0000259" key="1">
    <source>
        <dbReference type="PROSITE" id="PS50404"/>
    </source>
</evidence>
<dbReference type="GO" id="GO:0016740">
    <property type="term" value="F:transferase activity"/>
    <property type="evidence" value="ECO:0007669"/>
    <property type="project" value="UniProtKB-KW"/>
</dbReference>
<accession>A0A1M2VG90</accession>
<dbReference type="OMA" id="ANTWAGD"/>
<dbReference type="STRING" id="154538.A0A1M2VG90"/>
<evidence type="ECO:0000313" key="2">
    <source>
        <dbReference type="EMBL" id="OJT06624.1"/>
    </source>
</evidence>